<dbReference type="EMBL" id="BSYO01000009">
    <property type="protein sequence ID" value="GMH09714.1"/>
    <property type="molecule type" value="Genomic_DNA"/>
</dbReference>
<gene>
    <name evidence="2" type="ORF">Nepgr_011555</name>
</gene>
<evidence type="ECO:0000313" key="2">
    <source>
        <dbReference type="EMBL" id="GMH09714.1"/>
    </source>
</evidence>
<accession>A0AAD3SF25</accession>
<evidence type="ECO:0000313" key="3">
    <source>
        <dbReference type="Proteomes" id="UP001279734"/>
    </source>
</evidence>
<evidence type="ECO:0000256" key="1">
    <source>
        <dbReference type="SAM" id="MobiDB-lite"/>
    </source>
</evidence>
<reference evidence="2" key="1">
    <citation type="submission" date="2023-05" db="EMBL/GenBank/DDBJ databases">
        <title>Nepenthes gracilis genome sequencing.</title>
        <authorList>
            <person name="Fukushima K."/>
        </authorList>
    </citation>
    <scope>NUCLEOTIDE SEQUENCE</scope>
    <source>
        <strain evidence="2">SING2019-196</strain>
    </source>
</reference>
<dbReference type="Proteomes" id="UP001279734">
    <property type="component" value="Unassembled WGS sequence"/>
</dbReference>
<keyword evidence="3" id="KW-1185">Reference proteome</keyword>
<comment type="caution">
    <text evidence="2">The sequence shown here is derived from an EMBL/GenBank/DDBJ whole genome shotgun (WGS) entry which is preliminary data.</text>
</comment>
<protein>
    <submittedName>
        <fullName evidence="2">Uncharacterized protein</fullName>
    </submittedName>
</protein>
<proteinExistence type="predicted"/>
<sequence>MISLEISRRTKSGRFTSKIREERRYMEFTCTLNERLLGLLGFRICGIYARQTTDLRQRATLQPQPIGGDDFCEFGGNRGGNPKNRQSAAAAR</sequence>
<feature type="region of interest" description="Disordered" evidence="1">
    <location>
        <begin position="73"/>
        <end position="92"/>
    </location>
</feature>
<dbReference type="AlphaFoldDB" id="A0AAD3SF25"/>
<name>A0AAD3SF25_NEPGR</name>
<organism evidence="2 3">
    <name type="scientific">Nepenthes gracilis</name>
    <name type="common">Slender pitcher plant</name>
    <dbReference type="NCBI Taxonomy" id="150966"/>
    <lineage>
        <taxon>Eukaryota</taxon>
        <taxon>Viridiplantae</taxon>
        <taxon>Streptophyta</taxon>
        <taxon>Embryophyta</taxon>
        <taxon>Tracheophyta</taxon>
        <taxon>Spermatophyta</taxon>
        <taxon>Magnoliopsida</taxon>
        <taxon>eudicotyledons</taxon>
        <taxon>Gunneridae</taxon>
        <taxon>Pentapetalae</taxon>
        <taxon>Caryophyllales</taxon>
        <taxon>Nepenthaceae</taxon>
        <taxon>Nepenthes</taxon>
    </lineage>
</organism>
<feature type="compositionally biased region" description="Polar residues" evidence="1">
    <location>
        <begin position="83"/>
        <end position="92"/>
    </location>
</feature>